<dbReference type="Pfam" id="PF02776">
    <property type="entry name" value="TPP_enzyme_N"/>
    <property type="match status" value="1"/>
</dbReference>
<dbReference type="FunFam" id="3.40.50.1220:FF:000021">
    <property type="entry name" value="IlvB (bacterial acetolactate synthase)-like"/>
    <property type="match status" value="1"/>
</dbReference>
<dbReference type="InterPro" id="IPR012001">
    <property type="entry name" value="Thiamin_PyroP_enz_TPP-bd_dom"/>
</dbReference>
<evidence type="ECO:0000313" key="25">
    <source>
        <dbReference type="Ensembl" id="ENSSAUP00010024186.1"/>
    </source>
</evidence>
<evidence type="ECO:0000259" key="22">
    <source>
        <dbReference type="Pfam" id="PF00205"/>
    </source>
</evidence>
<dbReference type="InterPro" id="IPR045229">
    <property type="entry name" value="TPP_enz"/>
</dbReference>
<feature type="transmembrane region" description="Helical" evidence="21">
    <location>
        <begin position="7"/>
        <end position="31"/>
    </location>
</feature>
<dbReference type="GO" id="GO:0003984">
    <property type="term" value="F:acetolactate synthase activity"/>
    <property type="evidence" value="ECO:0007669"/>
    <property type="project" value="TreeGrafter"/>
</dbReference>
<dbReference type="AlphaFoldDB" id="A0A671VHR9"/>
<evidence type="ECO:0000259" key="23">
    <source>
        <dbReference type="Pfam" id="PF02775"/>
    </source>
</evidence>
<dbReference type="InterPro" id="IPR029061">
    <property type="entry name" value="THDP-binding"/>
</dbReference>
<evidence type="ECO:0000256" key="12">
    <source>
        <dbReference type="ARBA" id="ARBA00023052"/>
    </source>
</evidence>
<evidence type="ECO:0000256" key="8">
    <source>
        <dbReference type="ARBA" id="ARBA00022824"/>
    </source>
</evidence>
<comment type="subcellular location">
    <subcellularLocation>
        <location evidence="3">Endoplasmic reticulum membrane</location>
        <topology evidence="3">Single-pass membrane protein</topology>
    </subcellularLocation>
</comment>
<organism evidence="25 26">
    <name type="scientific">Sparus aurata</name>
    <name type="common">Gilthead sea bream</name>
    <dbReference type="NCBI Taxonomy" id="8175"/>
    <lineage>
        <taxon>Eukaryota</taxon>
        <taxon>Metazoa</taxon>
        <taxon>Chordata</taxon>
        <taxon>Craniata</taxon>
        <taxon>Vertebrata</taxon>
        <taxon>Euteleostomi</taxon>
        <taxon>Actinopterygii</taxon>
        <taxon>Neopterygii</taxon>
        <taxon>Teleostei</taxon>
        <taxon>Neoteleostei</taxon>
        <taxon>Acanthomorphata</taxon>
        <taxon>Eupercaria</taxon>
        <taxon>Spariformes</taxon>
        <taxon>Sparidae</taxon>
        <taxon>Sparus</taxon>
    </lineage>
</organism>
<evidence type="ECO:0000256" key="17">
    <source>
        <dbReference type="ARBA" id="ARBA00032551"/>
    </source>
</evidence>
<dbReference type="Pfam" id="PF02775">
    <property type="entry name" value="TPP_enzyme_C"/>
    <property type="match status" value="1"/>
</dbReference>
<evidence type="ECO:0000256" key="21">
    <source>
        <dbReference type="SAM" id="Phobius"/>
    </source>
</evidence>
<comment type="cofactor">
    <cofactor evidence="1">
        <name>Mg(2+)</name>
        <dbReference type="ChEBI" id="CHEBI:18420"/>
    </cofactor>
</comment>
<dbReference type="GO" id="GO:0009099">
    <property type="term" value="P:L-valine biosynthetic process"/>
    <property type="evidence" value="ECO:0007669"/>
    <property type="project" value="TreeGrafter"/>
</dbReference>
<keyword evidence="10" id="KW-0460">Magnesium</keyword>
<keyword evidence="15" id="KW-0456">Lyase</keyword>
<dbReference type="InterPro" id="IPR011766">
    <property type="entry name" value="TPP_enzyme_TPP-bd"/>
</dbReference>
<keyword evidence="7" id="KW-0479">Metal-binding</keyword>
<evidence type="ECO:0000256" key="4">
    <source>
        <dbReference type="ARBA" id="ARBA00007812"/>
    </source>
</evidence>
<keyword evidence="8" id="KW-0256">Endoplasmic reticulum</keyword>
<proteinExistence type="inferred from homology"/>
<keyword evidence="9" id="KW-0276">Fatty acid metabolism</keyword>
<accession>A0A671VHR9</accession>
<dbReference type="PANTHER" id="PTHR18968">
    <property type="entry name" value="THIAMINE PYROPHOSPHATE ENZYMES"/>
    <property type="match status" value="1"/>
</dbReference>
<dbReference type="SUPFAM" id="SSF52518">
    <property type="entry name" value="Thiamin diphosphate-binding fold (THDP-binding)"/>
    <property type="match status" value="2"/>
</dbReference>
<dbReference type="Gene3D" id="3.40.50.1220">
    <property type="entry name" value="TPP-binding domain"/>
    <property type="match status" value="1"/>
</dbReference>
<keyword evidence="11 21" id="KW-1133">Transmembrane helix</keyword>
<evidence type="ECO:0000313" key="26">
    <source>
        <dbReference type="Proteomes" id="UP000472265"/>
    </source>
</evidence>
<name>A0A671VHR9_SPAAU</name>
<dbReference type="Ensembl" id="ENSSAUT00010025553.1">
    <property type="protein sequence ID" value="ENSSAUP00010024186.1"/>
    <property type="gene ID" value="ENSSAUG00010009938.1"/>
</dbReference>
<reference evidence="25" key="1">
    <citation type="submission" date="2021-04" db="EMBL/GenBank/DDBJ databases">
        <authorList>
            <consortium name="Wellcome Sanger Institute Data Sharing"/>
        </authorList>
    </citation>
    <scope>NUCLEOTIDE SEQUENCE [LARGE SCALE GENOMIC DNA]</scope>
</reference>
<dbReference type="GO" id="GO:0050660">
    <property type="term" value="F:flavin adenine dinucleotide binding"/>
    <property type="evidence" value="ECO:0007669"/>
    <property type="project" value="TreeGrafter"/>
</dbReference>
<dbReference type="Pfam" id="PF00205">
    <property type="entry name" value="TPP_enzyme_M"/>
    <property type="match status" value="1"/>
</dbReference>
<feature type="domain" description="Thiamine pyrophosphate enzyme central" evidence="22">
    <location>
        <begin position="270"/>
        <end position="401"/>
    </location>
</feature>
<dbReference type="GO" id="GO:0005948">
    <property type="term" value="C:acetolactate synthase complex"/>
    <property type="evidence" value="ECO:0007669"/>
    <property type="project" value="TreeGrafter"/>
</dbReference>
<dbReference type="GO" id="GO:0006631">
    <property type="term" value="P:fatty acid metabolic process"/>
    <property type="evidence" value="ECO:0007669"/>
    <property type="project" value="UniProtKB-KW"/>
</dbReference>
<evidence type="ECO:0000256" key="2">
    <source>
        <dbReference type="ARBA" id="ARBA00001964"/>
    </source>
</evidence>
<evidence type="ECO:0000256" key="13">
    <source>
        <dbReference type="ARBA" id="ARBA00023098"/>
    </source>
</evidence>
<reference evidence="25" key="2">
    <citation type="submission" date="2025-08" db="UniProtKB">
        <authorList>
            <consortium name="Ensembl"/>
        </authorList>
    </citation>
    <scope>IDENTIFICATION</scope>
</reference>
<evidence type="ECO:0000256" key="7">
    <source>
        <dbReference type="ARBA" id="ARBA00022723"/>
    </source>
</evidence>
<evidence type="ECO:0000256" key="20">
    <source>
        <dbReference type="RuleBase" id="RU362132"/>
    </source>
</evidence>
<evidence type="ECO:0000256" key="16">
    <source>
        <dbReference type="ARBA" id="ARBA00030510"/>
    </source>
</evidence>
<evidence type="ECO:0000256" key="10">
    <source>
        <dbReference type="ARBA" id="ARBA00022842"/>
    </source>
</evidence>
<dbReference type="Gene3D" id="3.40.50.970">
    <property type="match status" value="3"/>
</dbReference>
<dbReference type="PANTHER" id="PTHR18968:SF166">
    <property type="entry name" value="2-HYDROXYACYL-COA LYASE 2"/>
    <property type="match status" value="1"/>
</dbReference>
<protein>
    <recommendedName>
        <fullName evidence="5">2-hydroxyacyl-CoA lyase 2</fullName>
    </recommendedName>
    <alternativeName>
        <fullName evidence="17">Acetolactate synthase-like protein</fullName>
    </alternativeName>
    <alternativeName>
        <fullName evidence="16">IlvB-like protein</fullName>
    </alternativeName>
</protein>
<evidence type="ECO:0000256" key="14">
    <source>
        <dbReference type="ARBA" id="ARBA00023136"/>
    </source>
</evidence>
<dbReference type="GO" id="GO:0009097">
    <property type="term" value="P:isoleucine biosynthetic process"/>
    <property type="evidence" value="ECO:0007669"/>
    <property type="project" value="TreeGrafter"/>
</dbReference>
<evidence type="ECO:0000259" key="24">
    <source>
        <dbReference type="Pfam" id="PF02776"/>
    </source>
</evidence>
<evidence type="ECO:0000256" key="15">
    <source>
        <dbReference type="ARBA" id="ARBA00023239"/>
    </source>
</evidence>
<evidence type="ECO:0000256" key="5">
    <source>
        <dbReference type="ARBA" id="ARBA00018936"/>
    </source>
</evidence>
<keyword evidence="14 21" id="KW-0472">Membrane</keyword>
<evidence type="ECO:0000256" key="6">
    <source>
        <dbReference type="ARBA" id="ARBA00022692"/>
    </source>
</evidence>
<dbReference type="GeneTree" id="ENSGT00940000158035"/>
<evidence type="ECO:0000256" key="3">
    <source>
        <dbReference type="ARBA" id="ARBA00004389"/>
    </source>
</evidence>
<keyword evidence="13" id="KW-0443">Lipid metabolism</keyword>
<evidence type="ECO:0000256" key="11">
    <source>
        <dbReference type="ARBA" id="ARBA00022989"/>
    </source>
</evidence>
<dbReference type="Proteomes" id="UP000472265">
    <property type="component" value="Chromosome 2"/>
</dbReference>
<evidence type="ECO:0000256" key="19">
    <source>
        <dbReference type="ARBA" id="ARBA00048767"/>
    </source>
</evidence>
<dbReference type="GO" id="GO:0000287">
    <property type="term" value="F:magnesium ion binding"/>
    <property type="evidence" value="ECO:0007669"/>
    <property type="project" value="InterPro"/>
</dbReference>
<comment type="cofactor">
    <cofactor evidence="2">
        <name>thiamine diphosphate</name>
        <dbReference type="ChEBI" id="CHEBI:58937"/>
    </cofactor>
</comment>
<dbReference type="GO" id="GO:0005789">
    <property type="term" value="C:endoplasmic reticulum membrane"/>
    <property type="evidence" value="ECO:0007669"/>
    <property type="project" value="UniProtKB-SubCell"/>
</dbReference>
<dbReference type="InterPro" id="IPR029035">
    <property type="entry name" value="DHS-like_NAD/FAD-binding_dom"/>
</dbReference>
<feature type="domain" description="Thiamine pyrophosphate enzyme TPP-binding" evidence="23">
    <location>
        <begin position="502"/>
        <end position="587"/>
    </location>
</feature>
<dbReference type="SUPFAM" id="SSF52467">
    <property type="entry name" value="DHS-like NAD/FAD-binding domain"/>
    <property type="match status" value="1"/>
</dbReference>
<keyword evidence="26" id="KW-1185">Reference proteome</keyword>
<reference evidence="25" key="3">
    <citation type="submission" date="2025-09" db="UniProtKB">
        <authorList>
            <consortium name="Ensembl"/>
        </authorList>
    </citation>
    <scope>IDENTIFICATION</scope>
</reference>
<gene>
    <name evidence="25" type="primary">ILVBL</name>
    <name evidence="25" type="synonym">ilvbl</name>
</gene>
<evidence type="ECO:0000256" key="18">
    <source>
        <dbReference type="ARBA" id="ARBA00048738"/>
    </source>
</evidence>
<dbReference type="CDD" id="cd07035">
    <property type="entry name" value="TPP_PYR_POX_like"/>
    <property type="match status" value="1"/>
</dbReference>
<dbReference type="InterPro" id="IPR012000">
    <property type="entry name" value="Thiamin_PyroP_enz_cen_dom"/>
</dbReference>
<comment type="catalytic activity">
    <reaction evidence="19">
        <text>(2R)-hydroxyhexadecanoyl-CoA = pentadecanal + formyl-CoA</text>
        <dbReference type="Rhea" id="RHEA:55212"/>
        <dbReference type="ChEBI" id="CHEBI:17302"/>
        <dbReference type="ChEBI" id="CHEBI:57376"/>
        <dbReference type="ChEBI" id="CHEBI:138654"/>
    </reaction>
    <physiologicalReaction direction="left-to-right" evidence="19">
        <dbReference type="Rhea" id="RHEA:55213"/>
    </physiologicalReaction>
</comment>
<sequence>PHLNMESFGAIGTVLGCSAGIVVGGLVFAAYKLGLLYQLFHKTETKSPRHGGESVAEVLRAHGVKYVFTLVGGHISPILVACEKMGIRIVDTRHEATAVFAADAVARLSGTVGVAAVTAGPGLTNTVTAVKNAQMAESPLLLMGGAAGTLLQGRGALQDIDQMSLFKPLCKFCASIRTIREIVPTVRKALAIAQSGTPGPVFIEFPIDTLYPFHLVSKEFGVKNPPKGLMGTIVTWYLNNHLLNLFAGAWETRDVSPLPVDIPQATDDQVQKCIELVSRAKKPVILLGSQATLPPTPADDIRKALEDLGIPCFLGGMSRGMLGRDSPIHIRQNRRDALKDADLVLLAGTVCDFRLSYGRVLNRRSKIIAVNRDKTQLLKNSDMFWKPTVAIQGDAGSFLLRLSKGLKGHRCPEEWPQSLKAGDLTKENANRAKADEKTEHHLNPLKVLHCVDELMSEDSIIVADGGDFVGSAAYIMRPRGPLRWLDPVFILYELNATLCSFVAEYDTFTRHKTPVISVVGNDACWSQISREQVPILGSNVACGLAFTDYHIVADGYGGKGYLVGREDEDRLSDIIKQAQKESREGKAVLLNVMIGKTNFREGSISV</sequence>
<dbReference type="GO" id="GO:0016829">
    <property type="term" value="F:lyase activity"/>
    <property type="evidence" value="ECO:0007669"/>
    <property type="project" value="UniProtKB-KW"/>
</dbReference>
<comment type="catalytic activity">
    <reaction evidence="18">
        <text>2-hydroxyoctadecanoyl-CoA = heptadecanal + formyl-CoA</text>
        <dbReference type="Rhea" id="RHEA:55196"/>
        <dbReference type="ChEBI" id="CHEBI:57376"/>
        <dbReference type="ChEBI" id="CHEBI:74116"/>
        <dbReference type="ChEBI" id="CHEBI:138631"/>
    </reaction>
    <physiologicalReaction direction="left-to-right" evidence="18">
        <dbReference type="Rhea" id="RHEA:55197"/>
    </physiologicalReaction>
</comment>
<keyword evidence="12 20" id="KW-0786">Thiamine pyrophosphate</keyword>
<comment type="similarity">
    <text evidence="4 20">Belongs to the TPP enzyme family.</text>
</comment>
<evidence type="ECO:0000256" key="9">
    <source>
        <dbReference type="ARBA" id="ARBA00022832"/>
    </source>
</evidence>
<feature type="domain" description="Thiamine pyrophosphate enzyme N-terminal TPP-binding" evidence="24">
    <location>
        <begin position="50"/>
        <end position="165"/>
    </location>
</feature>
<dbReference type="GO" id="GO:0030976">
    <property type="term" value="F:thiamine pyrophosphate binding"/>
    <property type="evidence" value="ECO:0007669"/>
    <property type="project" value="InterPro"/>
</dbReference>
<evidence type="ECO:0000256" key="1">
    <source>
        <dbReference type="ARBA" id="ARBA00001946"/>
    </source>
</evidence>
<dbReference type="FunFam" id="3.40.50.970:FF:000048">
    <property type="entry name" value="IlvB (bacterial acetolactate synthase)-like"/>
    <property type="match status" value="1"/>
</dbReference>
<keyword evidence="6 21" id="KW-0812">Transmembrane</keyword>